<feature type="compositionally biased region" description="Low complexity" evidence="1">
    <location>
        <begin position="116"/>
        <end position="134"/>
    </location>
</feature>
<dbReference type="InterPro" id="IPR023394">
    <property type="entry name" value="Sec7_C_sf"/>
</dbReference>
<protein>
    <recommendedName>
        <fullName evidence="2">SEC7 domain-containing protein</fullName>
    </recommendedName>
</protein>
<dbReference type="SUPFAM" id="SSF48425">
    <property type="entry name" value="Sec7 domain"/>
    <property type="match status" value="1"/>
</dbReference>
<dbReference type="SMART" id="SM00222">
    <property type="entry name" value="Sec7"/>
    <property type="match status" value="1"/>
</dbReference>
<dbReference type="EMBL" id="GEDC01027582">
    <property type="protein sequence ID" value="JAS09716.1"/>
    <property type="molecule type" value="Transcribed_RNA"/>
</dbReference>
<feature type="domain" description="SEC7" evidence="2">
    <location>
        <begin position="102"/>
        <end position="315"/>
    </location>
</feature>
<dbReference type="Pfam" id="PF01369">
    <property type="entry name" value="Sec7"/>
    <property type="match status" value="1"/>
</dbReference>
<dbReference type="GO" id="GO:0032012">
    <property type="term" value="P:regulation of ARF protein signal transduction"/>
    <property type="evidence" value="ECO:0007669"/>
    <property type="project" value="InterPro"/>
</dbReference>
<dbReference type="GO" id="GO:0005085">
    <property type="term" value="F:guanyl-nucleotide exchange factor activity"/>
    <property type="evidence" value="ECO:0007669"/>
    <property type="project" value="InterPro"/>
</dbReference>
<feature type="non-terminal residue" evidence="3">
    <location>
        <position position="459"/>
    </location>
</feature>
<dbReference type="InterPro" id="IPR000904">
    <property type="entry name" value="Sec7_dom"/>
</dbReference>
<evidence type="ECO:0000259" key="2">
    <source>
        <dbReference type="SMART" id="SM00222"/>
    </source>
</evidence>
<sequence>VDFAGPLLVEDEKACQQCDLALTRLVMDSIEECSSCSNPALMYASVSCINAMLSTLQELATGKGVTDVYMDKINSLFPTLKHCDYKGAVTYESMVRLPPLYRQCMEQDIREEMSDSDTSSSSGVQSSGHSSGVTEGPEEDFHIDSEIDELEAEAERRKVEREAQRLEKVPKTLHEEHIVMMGVESVDLERQNARHFMDALVTLLPSLLSLRTSIQVDEALQEFASKYCQGLYSDNKGYNHSTSTIMNADGIYLATYSALLLNLKLIRQGYYQNDTKNIPLNEFQFVQEVHDSGVLVYLSATWLSELYQQVLITSLLSDYDPETSGNLALINLLTDLDGLESSQQGGQLLSDCQRLERAASRTEISPEVEAGIKLCRRVLTCCWDSMLNVLAAALQEHTASGKSPRRVGLLLGSEDAKEALRRDAVISSLDALQKAATLSNVLGMQSRCGGIFSLLASAS</sequence>
<feature type="region of interest" description="Disordered" evidence="1">
    <location>
        <begin position="110"/>
        <end position="141"/>
    </location>
</feature>
<proteinExistence type="predicted"/>
<accession>A0A1B6C893</accession>
<gene>
    <name evidence="3" type="ORF">g.5303</name>
</gene>
<feature type="non-terminal residue" evidence="3">
    <location>
        <position position="1"/>
    </location>
</feature>
<dbReference type="InterPro" id="IPR035999">
    <property type="entry name" value="Sec7_dom_sf"/>
</dbReference>
<dbReference type="Gene3D" id="1.10.1000.11">
    <property type="entry name" value="Arf Nucleotide-binding Site Opener,domain 2"/>
    <property type="match status" value="1"/>
</dbReference>
<organism evidence="3">
    <name type="scientific">Clastoptera arizonana</name>
    <name type="common">Arizona spittle bug</name>
    <dbReference type="NCBI Taxonomy" id="38151"/>
    <lineage>
        <taxon>Eukaryota</taxon>
        <taxon>Metazoa</taxon>
        <taxon>Ecdysozoa</taxon>
        <taxon>Arthropoda</taxon>
        <taxon>Hexapoda</taxon>
        <taxon>Insecta</taxon>
        <taxon>Pterygota</taxon>
        <taxon>Neoptera</taxon>
        <taxon>Paraneoptera</taxon>
        <taxon>Hemiptera</taxon>
        <taxon>Auchenorrhyncha</taxon>
        <taxon>Cercopoidea</taxon>
        <taxon>Clastopteridae</taxon>
        <taxon>Clastoptera</taxon>
    </lineage>
</organism>
<name>A0A1B6C893_9HEMI</name>
<evidence type="ECO:0000256" key="1">
    <source>
        <dbReference type="SAM" id="MobiDB-lite"/>
    </source>
</evidence>
<reference evidence="3" key="1">
    <citation type="submission" date="2015-12" db="EMBL/GenBank/DDBJ databases">
        <title>De novo transcriptome assembly of four potential Pierce s Disease insect vectors from Arizona vineyards.</title>
        <authorList>
            <person name="Tassone E.E."/>
        </authorList>
    </citation>
    <scope>NUCLEOTIDE SEQUENCE</scope>
</reference>
<dbReference type="AlphaFoldDB" id="A0A1B6C893"/>
<evidence type="ECO:0000313" key="3">
    <source>
        <dbReference type="EMBL" id="JAS09716.1"/>
    </source>
</evidence>